<protein>
    <submittedName>
        <fullName evidence="9">FtsX-like permease family protein</fullName>
    </submittedName>
</protein>
<dbReference type="STRING" id="1469948.GCA_000732725_01868"/>
<organism evidence="9 10">
    <name type="scientific">Kineothrix alysoides</name>
    <dbReference type="NCBI Taxonomy" id="1469948"/>
    <lineage>
        <taxon>Bacteria</taxon>
        <taxon>Bacillati</taxon>
        <taxon>Bacillota</taxon>
        <taxon>Clostridia</taxon>
        <taxon>Lachnospirales</taxon>
        <taxon>Lachnospiraceae</taxon>
        <taxon>Kineothrix</taxon>
    </lineage>
</organism>
<keyword evidence="10" id="KW-1185">Reference proteome</keyword>
<evidence type="ECO:0000259" key="8">
    <source>
        <dbReference type="Pfam" id="PF02687"/>
    </source>
</evidence>
<evidence type="ECO:0000256" key="5">
    <source>
        <dbReference type="ARBA" id="ARBA00023136"/>
    </source>
</evidence>
<evidence type="ECO:0000256" key="1">
    <source>
        <dbReference type="ARBA" id="ARBA00004651"/>
    </source>
</evidence>
<dbReference type="GO" id="GO:0022857">
    <property type="term" value="F:transmembrane transporter activity"/>
    <property type="evidence" value="ECO:0007669"/>
    <property type="project" value="TreeGrafter"/>
</dbReference>
<feature type="transmembrane region" description="Helical" evidence="7">
    <location>
        <begin position="348"/>
        <end position="371"/>
    </location>
</feature>
<evidence type="ECO:0000256" key="2">
    <source>
        <dbReference type="ARBA" id="ARBA00022475"/>
    </source>
</evidence>
<dbReference type="Pfam" id="PF02687">
    <property type="entry name" value="FtsX"/>
    <property type="match status" value="2"/>
</dbReference>
<keyword evidence="3 7" id="KW-0812">Transmembrane</keyword>
<feature type="transmembrane region" description="Helical" evidence="7">
    <location>
        <begin position="797"/>
        <end position="821"/>
    </location>
</feature>
<dbReference type="InterPro" id="IPR050250">
    <property type="entry name" value="Macrolide_Exporter_MacB"/>
</dbReference>
<evidence type="ECO:0000256" key="3">
    <source>
        <dbReference type="ARBA" id="ARBA00022692"/>
    </source>
</evidence>
<feature type="domain" description="ABC3 transporter permease C-terminal" evidence="8">
    <location>
        <begin position="262"/>
        <end position="372"/>
    </location>
</feature>
<evidence type="ECO:0000256" key="4">
    <source>
        <dbReference type="ARBA" id="ARBA00022989"/>
    </source>
</evidence>
<feature type="transmembrane region" description="Helical" evidence="7">
    <location>
        <begin position="251"/>
        <end position="277"/>
    </location>
</feature>
<dbReference type="AlphaFoldDB" id="A0A4V2QC58"/>
<reference evidence="9 10" key="1">
    <citation type="submission" date="2019-03" db="EMBL/GenBank/DDBJ databases">
        <title>Genomic Encyclopedia of Type Strains, Phase IV (KMG-IV): sequencing the most valuable type-strain genomes for metagenomic binning, comparative biology and taxonomic classification.</title>
        <authorList>
            <person name="Goeker M."/>
        </authorList>
    </citation>
    <scope>NUCLEOTIDE SEQUENCE [LARGE SCALE GENOMIC DNA]</scope>
    <source>
        <strain evidence="9 10">DSM 100556</strain>
    </source>
</reference>
<gene>
    <name evidence="9" type="ORF">EDD76_105163</name>
</gene>
<feature type="domain" description="ABC3 transporter permease C-terminal" evidence="8">
    <location>
        <begin position="709"/>
        <end position="824"/>
    </location>
</feature>
<evidence type="ECO:0000313" key="10">
    <source>
        <dbReference type="Proteomes" id="UP000295718"/>
    </source>
</evidence>
<feature type="transmembrane region" description="Helical" evidence="7">
    <location>
        <begin position="756"/>
        <end position="777"/>
    </location>
</feature>
<dbReference type="EMBL" id="SLUO01000005">
    <property type="protein sequence ID" value="TCL58987.1"/>
    <property type="molecule type" value="Genomic_DNA"/>
</dbReference>
<dbReference type="InterPro" id="IPR003838">
    <property type="entry name" value="ABC3_permease_C"/>
</dbReference>
<evidence type="ECO:0000256" key="6">
    <source>
        <dbReference type="ARBA" id="ARBA00038076"/>
    </source>
</evidence>
<feature type="transmembrane region" description="Helical" evidence="7">
    <location>
        <begin position="425"/>
        <end position="445"/>
    </location>
</feature>
<feature type="transmembrane region" description="Helical" evidence="7">
    <location>
        <begin position="18"/>
        <end position="36"/>
    </location>
</feature>
<dbReference type="RefSeq" id="WP_031390564.1">
    <property type="nucleotide sequence ID" value="NZ_JPNB01000001.1"/>
</dbReference>
<evidence type="ECO:0000256" key="7">
    <source>
        <dbReference type="SAM" id="Phobius"/>
    </source>
</evidence>
<name>A0A4V2QC58_9FIRM</name>
<feature type="transmembrane region" description="Helical" evidence="7">
    <location>
        <begin position="701"/>
        <end position="726"/>
    </location>
</feature>
<comment type="caution">
    <text evidence="9">The sequence shown here is derived from an EMBL/GenBank/DDBJ whole genome shotgun (WGS) entry which is preliminary data.</text>
</comment>
<dbReference type="Proteomes" id="UP000295718">
    <property type="component" value="Unassembled WGS sequence"/>
</dbReference>
<dbReference type="GO" id="GO:0005886">
    <property type="term" value="C:plasma membrane"/>
    <property type="evidence" value="ECO:0007669"/>
    <property type="project" value="UniProtKB-SubCell"/>
</dbReference>
<comment type="similarity">
    <text evidence="6">Belongs to the ABC-4 integral membrane protein family.</text>
</comment>
<keyword evidence="5 7" id="KW-0472">Membrane</keyword>
<accession>A0A4V2QC58</accession>
<keyword evidence="4 7" id="KW-1133">Transmembrane helix</keyword>
<evidence type="ECO:0000313" key="9">
    <source>
        <dbReference type="EMBL" id="TCL58987.1"/>
    </source>
</evidence>
<comment type="subcellular location">
    <subcellularLocation>
        <location evidence="1">Cell membrane</location>
        <topology evidence="1">Multi-pass membrane protein</topology>
    </subcellularLocation>
</comment>
<dbReference type="PANTHER" id="PTHR30572">
    <property type="entry name" value="MEMBRANE COMPONENT OF TRANSPORTER-RELATED"/>
    <property type="match status" value="1"/>
</dbReference>
<dbReference type="OrthoDB" id="9761168at2"/>
<proteinExistence type="inferred from homology"/>
<sequence>MISLHLALTSLKRKHNGAVSFAIIVIIAACFFNVILSTGEVNSSFESQSEKLNGTDCYMLFSPNMYYEDFAAFLEAKEHVTGVNAEDVISFSGKYYSPNISSPSPASMFIQNINVERSISLINILNPQENKSGVYLPIAFQELGYKIGSSFILRDSSEQEYTYEILGFCYVSEFGAVTNFLQTRIVVTADVFHELSSNFGTKTLLNFTVDDNAALHYIESQLVDYSSAYTRNTQCIEMAAARPDFSVAFTLFASIISTIIIAFSGVIFMVALIMAIYRIKSGITENLTAIGTLKALGYTSRQIALGYVFEYIIISFISSIIGTLFSYACSPLYHKILILITGVFIKNTAHISLDIIIILIITLLIGLAAYLSTAGVKKLPVAVILRGGLLSHNIKTNAVELEHAKGSIHQILCLKNWIMFKKQNISTCIIITIVSFTLCFGFILFEGFGINDSFIKNLLDNEITEANITLDDHADIEEISKIIDSNENVLKIIRIGFESVTIDNTSYNARVIDNFNNLESIKISDGSFPVNDNEIAVSVHVASLLSKSIGDVITLNSIGIKADYIISGITSSIMSYNTYLTEDGYKRLYAAYAPSTICAYLDKGYTYEQFADFIFNKFGYTQSELLSGIVSANTNNKYSAIKNMIDSKMIKLKQNYNIDSMEYALNIDGNTVLSSGTSAYPIKDVYSNTSLLAGYLNVFKLAFGLLATFILVITLIIIFVVLSIMVKQTVNAKKPEFGILKALGFTTGELRKQLTFCLLPSAIVGAFLGSFIAYGITLPFVTKLFSLVGWRGFQYELPSIITLLSAAIIIISFTYMASYFLTSKIKHISAYELIEN</sequence>
<dbReference type="PANTHER" id="PTHR30572:SF4">
    <property type="entry name" value="ABC TRANSPORTER PERMEASE YTRF"/>
    <property type="match status" value="1"/>
</dbReference>
<keyword evidence="2" id="KW-1003">Cell membrane</keyword>
<feature type="transmembrane region" description="Helical" evidence="7">
    <location>
        <begin position="304"/>
        <end position="328"/>
    </location>
</feature>